<organism evidence="4 5">
    <name type="scientific">Lichenicola cladoniae</name>
    <dbReference type="NCBI Taxonomy" id="1484109"/>
    <lineage>
        <taxon>Bacteria</taxon>
        <taxon>Pseudomonadati</taxon>
        <taxon>Pseudomonadota</taxon>
        <taxon>Alphaproteobacteria</taxon>
        <taxon>Acetobacterales</taxon>
        <taxon>Acetobacteraceae</taxon>
        <taxon>Lichenicola</taxon>
    </lineage>
</organism>
<dbReference type="Pfam" id="PF06580">
    <property type="entry name" value="His_kinase"/>
    <property type="match status" value="1"/>
</dbReference>
<feature type="domain" description="Signal transduction histidine kinase internal region" evidence="3">
    <location>
        <begin position="198"/>
        <end position="278"/>
    </location>
</feature>
<keyword evidence="5" id="KW-1185">Reference proteome</keyword>
<feature type="transmembrane region" description="Helical" evidence="1">
    <location>
        <begin position="12"/>
        <end position="32"/>
    </location>
</feature>
<dbReference type="SUPFAM" id="SSF55874">
    <property type="entry name" value="ATPase domain of HSP90 chaperone/DNA topoisomerase II/histidine kinase"/>
    <property type="match status" value="1"/>
</dbReference>
<accession>A0A6M8HTY8</accession>
<keyword evidence="1" id="KW-0812">Transmembrane</keyword>
<dbReference type="Gene3D" id="3.30.565.10">
    <property type="entry name" value="Histidine kinase-like ATPase, C-terminal domain"/>
    <property type="match status" value="1"/>
</dbReference>
<dbReference type="Pfam" id="PF02518">
    <property type="entry name" value="HATPase_c"/>
    <property type="match status" value="1"/>
</dbReference>
<dbReference type="GO" id="GO:0000155">
    <property type="term" value="F:phosphorelay sensor kinase activity"/>
    <property type="evidence" value="ECO:0007669"/>
    <property type="project" value="InterPro"/>
</dbReference>
<dbReference type="GO" id="GO:0016020">
    <property type="term" value="C:membrane"/>
    <property type="evidence" value="ECO:0007669"/>
    <property type="project" value="InterPro"/>
</dbReference>
<feature type="transmembrane region" description="Helical" evidence="1">
    <location>
        <begin position="82"/>
        <end position="107"/>
    </location>
</feature>
<dbReference type="InterPro" id="IPR010559">
    <property type="entry name" value="Sig_transdc_His_kin_internal"/>
</dbReference>
<evidence type="ECO:0000259" key="3">
    <source>
        <dbReference type="Pfam" id="PF06580"/>
    </source>
</evidence>
<feature type="transmembrane region" description="Helical" evidence="1">
    <location>
        <begin position="161"/>
        <end position="178"/>
    </location>
</feature>
<reference evidence="4 5" key="1">
    <citation type="journal article" date="2014" name="World J. Microbiol. Biotechnol.">
        <title>Biodiversity and physiological characteristics of Antarctic and Arctic lichens-associated bacteria.</title>
        <authorList>
            <person name="Lee Y.M."/>
            <person name="Kim E.H."/>
            <person name="Lee H.K."/>
            <person name="Hong S.G."/>
        </authorList>
    </citation>
    <scope>NUCLEOTIDE SEQUENCE [LARGE SCALE GENOMIC DNA]</scope>
    <source>
        <strain evidence="4 5">PAMC 26569</strain>
    </source>
</reference>
<feature type="domain" description="Histidine kinase/HSP90-like ATPase" evidence="2">
    <location>
        <begin position="296"/>
        <end position="389"/>
    </location>
</feature>
<dbReference type="Proteomes" id="UP000500767">
    <property type="component" value="Chromosome"/>
</dbReference>
<proteinExistence type="predicted"/>
<evidence type="ECO:0000313" key="4">
    <source>
        <dbReference type="EMBL" id="QKE91989.1"/>
    </source>
</evidence>
<dbReference type="InterPro" id="IPR036890">
    <property type="entry name" value="HATPase_C_sf"/>
</dbReference>
<sequence length="393" mass="43131">MRLPRPQLPFRVRSFDTAWASIVGFWLLYFVVNTVRAIAVAHPRQWEMMGRRALIILLMMGVTWAVHRFLKRMVGSLQRSVVAAAAIALPAALAYASLNAFVLALPITVHDGRRVPGQAWGCPRVERTTAGVSAGDGLALSQVNCDPESLAEQIIVTTADGYFLFIAWSALYLALQYAGEVRILERRGAELRAAAQSAELRALRYQVNPHFLFNTLNSLSSLVMTGRLQAAERMIANLSTFFRTSLGGDPTQDVTLSEEIALQRLYLDIEAVRFPERLIVDIDVPPELGSARVPGLILQPLVENAVKHGVSKTSRPVTITLRADVAEAMLRLSVDDDGASVDRGGAEGTGVGLRNVCDRLAARYGDAAGCRWVRRPRGGFRVEIVLPLARHAW</sequence>
<keyword evidence="4" id="KW-0808">Transferase</keyword>
<evidence type="ECO:0000313" key="5">
    <source>
        <dbReference type="Proteomes" id="UP000500767"/>
    </source>
</evidence>
<protein>
    <submittedName>
        <fullName evidence="4">Histidine kinase</fullName>
    </submittedName>
</protein>
<gene>
    <name evidence="4" type="ORF">HN018_19855</name>
</gene>
<keyword evidence="4" id="KW-0418">Kinase</keyword>
<dbReference type="AlphaFoldDB" id="A0A6M8HTY8"/>
<dbReference type="InterPro" id="IPR003594">
    <property type="entry name" value="HATPase_dom"/>
</dbReference>
<evidence type="ECO:0000259" key="2">
    <source>
        <dbReference type="Pfam" id="PF02518"/>
    </source>
</evidence>
<dbReference type="InterPro" id="IPR050640">
    <property type="entry name" value="Bact_2-comp_sensor_kinase"/>
</dbReference>
<dbReference type="PANTHER" id="PTHR34220">
    <property type="entry name" value="SENSOR HISTIDINE KINASE YPDA"/>
    <property type="match status" value="1"/>
</dbReference>
<dbReference type="KEGG" id="lck:HN018_19855"/>
<evidence type="ECO:0000256" key="1">
    <source>
        <dbReference type="SAM" id="Phobius"/>
    </source>
</evidence>
<name>A0A6M8HTY8_9PROT</name>
<dbReference type="EMBL" id="CP053708">
    <property type="protein sequence ID" value="QKE91989.1"/>
    <property type="molecule type" value="Genomic_DNA"/>
</dbReference>
<keyword evidence="1" id="KW-1133">Transmembrane helix</keyword>
<feature type="transmembrane region" description="Helical" evidence="1">
    <location>
        <begin position="52"/>
        <end position="70"/>
    </location>
</feature>
<dbReference type="PANTHER" id="PTHR34220:SF7">
    <property type="entry name" value="SENSOR HISTIDINE KINASE YPDA"/>
    <property type="match status" value="1"/>
</dbReference>
<keyword evidence="1" id="KW-0472">Membrane</keyword>